<protein>
    <submittedName>
        <fullName evidence="6">E3 ubiquitin-protein ligase</fullName>
    </submittedName>
</protein>
<dbReference type="Pfam" id="PF13639">
    <property type="entry name" value="zf-RING_2"/>
    <property type="match status" value="1"/>
</dbReference>
<feature type="domain" description="RING-type" evidence="5">
    <location>
        <begin position="58"/>
        <end position="97"/>
    </location>
</feature>
<dbReference type="AlphaFoldDB" id="A0A9W7SR59"/>
<evidence type="ECO:0000256" key="1">
    <source>
        <dbReference type="ARBA" id="ARBA00022723"/>
    </source>
</evidence>
<evidence type="ECO:0000256" key="4">
    <source>
        <dbReference type="PROSITE-ProRule" id="PRU00175"/>
    </source>
</evidence>
<dbReference type="SUPFAM" id="SSF57850">
    <property type="entry name" value="RING/U-box"/>
    <property type="match status" value="1"/>
</dbReference>
<dbReference type="Proteomes" id="UP001138500">
    <property type="component" value="Unassembled WGS sequence"/>
</dbReference>
<dbReference type="InterPro" id="IPR017907">
    <property type="entry name" value="Znf_RING_CS"/>
</dbReference>
<evidence type="ECO:0000259" key="5">
    <source>
        <dbReference type="PROSITE" id="PS50089"/>
    </source>
</evidence>
<dbReference type="GO" id="GO:0008270">
    <property type="term" value="F:zinc ion binding"/>
    <property type="evidence" value="ECO:0007669"/>
    <property type="project" value="UniProtKB-KW"/>
</dbReference>
<dbReference type="CDD" id="cd16449">
    <property type="entry name" value="RING-HC"/>
    <property type="match status" value="1"/>
</dbReference>
<dbReference type="SMART" id="SM00184">
    <property type="entry name" value="RING"/>
    <property type="match status" value="1"/>
</dbReference>
<evidence type="ECO:0000313" key="6">
    <source>
        <dbReference type="EMBL" id="KAH9827195.1"/>
    </source>
</evidence>
<keyword evidence="3" id="KW-0862">Zinc</keyword>
<evidence type="ECO:0000313" key="7">
    <source>
        <dbReference type="Proteomes" id="UP001138500"/>
    </source>
</evidence>
<reference evidence="6 7" key="2">
    <citation type="journal article" date="2021" name="Curr. Genet.">
        <title>Genetic response to nitrogen starvation in the aggressive Eucalyptus foliar pathogen Teratosphaeria destructans.</title>
        <authorList>
            <person name="Havenga M."/>
            <person name="Wingfield B.D."/>
            <person name="Wingfield M.J."/>
            <person name="Dreyer L.L."/>
            <person name="Roets F."/>
            <person name="Aylward J."/>
        </authorList>
    </citation>
    <scope>NUCLEOTIDE SEQUENCE [LARGE SCALE GENOMIC DNA]</scope>
    <source>
        <strain evidence="6">CMW44962</strain>
    </source>
</reference>
<proteinExistence type="predicted"/>
<evidence type="ECO:0000256" key="2">
    <source>
        <dbReference type="ARBA" id="ARBA00022771"/>
    </source>
</evidence>
<organism evidence="6 7">
    <name type="scientific">Teratosphaeria destructans</name>
    <dbReference type="NCBI Taxonomy" id="418781"/>
    <lineage>
        <taxon>Eukaryota</taxon>
        <taxon>Fungi</taxon>
        <taxon>Dikarya</taxon>
        <taxon>Ascomycota</taxon>
        <taxon>Pezizomycotina</taxon>
        <taxon>Dothideomycetes</taxon>
        <taxon>Dothideomycetidae</taxon>
        <taxon>Mycosphaerellales</taxon>
        <taxon>Teratosphaeriaceae</taxon>
        <taxon>Teratosphaeria</taxon>
    </lineage>
</organism>
<keyword evidence="7" id="KW-1185">Reference proteome</keyword>
<gene>
    <name evidence="6" type="ORF">Tdes44962_MAKER03005</name>
</gene>
<comment type="caution">
    <text evidence="6">The sequence shown here is derived from an EMBL/GenBank/DDBJ whole genome shotgun (WGS) entry which is preliminary data.</text>
</comment>
<keyword evidence="2 4" id="KW-0863">Zinc-finger</keyword>
<dbReference type="PROSITE" id="PS50089">
    <property type="entry name" value="ZF_RING_2"/>
    <property type="match status" value="1"/>
</dbReference>
<keyword evidence="1" id="KW-0479">Metal-binding</keyword>
<accession>A0A9W7SR59</accession>
<dbReference type="InterPro" id="IPR013083">
    <property type="entry name" value="Znf_RING/FYVE/PHD"/>
</dbReference>
<dbReference type="PROSITE" id="PS00518">
    <property type="entry name" value="ZF_RING_1"/>
    <property type="match status" value="1"/>
</dbReference>
<evidence type="ECO:0000256" key="3">
    <source>
        <dbReference type="ARBA" id="ARBA00022833"/>
    </source>
</evidence>
<dbReference type="Gene3D" id="3.30.40.10">
    <property type="entry name" value="Zinc/RING finger domain, C3HC4 (zinc finger)"/>
    <property type="match status" value="1"/>
</dbReference>
<dbReference type="OrthoDB" id="8062037at2759"/>
<reference evidence="6 7" key="1">
    <citation type="journal article" date="2018" name="IMA Fungus">
        <title>IMA Genome-F 10: Nine draft genome sequences of Claviceps purpurea s.lat., including C. arundinis, C. humidiphila, and C. cf. spartinae, pseudomolecules for the pitch canker pathogen Fusarium circinatum, draft genome of Davidsoniella eucalypti, Grosmannia galeiformis, Quambalaria eucalypti, and Teratosphaeria destructans.</title>
        <authorList>
            <person name="Wingfield B.D."/>
            <person name="Liu M."/>
            <person name="Nguyen H.D."/>
            <person name="Lane F.A."/>
            <person name="Morgan S.W."/>
            <person name="De Vos L."/>
            <person name="Wilken P.M."/>
            <person name="Duong T.A."/>
            <person name="Aylward J."/>
            <person name="Coetzee M.P."/>
            <person name="Dadej K."/>
            <person name="De Beer Z.W."/>
            <person name="Findlay W."/>
            <person name="Havenga M."/>
            <person name="Kolarik M."/>
            <person name="Menzies J.G."/>
            <person name="Naidoo K."/>
            <person name="Pochopski O."/>
            <person name="Shoukouhi P."/>
            <person name="Santana Q.C."/>
            <person name="Seifert K.A."/>
            <person name="Soal N."/>
            <person name="Steenkamp E.T."/>
            <person name="Tatham C.T."/>
            <person name="van der Nest M.A."/>
            <person name="Wingfield M.J."/>
        </authorList>
    </citation>
    <scope>NUCLEOTIDE SEQUENCE [LARGE SCALE GENOMIC DNA]</scope>
    <source>
        <strain evidence="6">CMW44962</strain>
    </source>
</reference>
<dbReference type="InterPro" id="IPR001841">
    <property type="entry name" value="Znf_RING"/>
</dbReference>
<dbReference type="EMBL" id="RIBY02001901">
    <property type="protein sequence ID" value="KAH9827195.1"/>
    <property type="molecule type" value="Genomic_DNA"/>
</dbReference>
<name>A0A9W7SR59_9PEZI</name>
<sequence length="124" mass="14161">MLKRLLSKRQQKQEAPVGSATVAAAHALLSQHGPFQPNSPEDVMAKLKAPEFLPWGDCVICKRDFDFKNDLVQLWCGHSFCRHCMVTYLASGHKKCPESHCGSIWFHTHDELCRIEKEEKEKGR</sequence>